<dbReference type="PROSITE" id="PS51354">
    <property type="entry name" value="GLUTAREDOXIN_2"/>
    <property type="match status" value="1"/>
</dbReference>
<dbReference type="PANTHER" id="PTHR34386">
    <property type="entry name" value="GLUTAREDOXIN"/>
    <property type="match status" value="1"/>
</dbReference>
<keyword evidence="2" id="KW-0560">Oxidoreductase</keyword>
<dbReference type="AlphaFoldDB" id="A0A7Z0ESD5"/>
<dbReference type="PROSITE" id="PS00194">
    <property type="entry name" value="THIOREDOXIN_1"/>
    <property type="match status" value="1"/>
</dbReference>
<dbReference type="GO" id="GO:0045454">
    <property type="term" value="P:cell redox homeostasis"/>
    <property type="evidence" value="ECO:0007669"/>
    <property type="project" value="TreeGrafter"/>
</dbReference>
<dbReference type="PANTHER" id="PTHR34386:SF1">
    <property type="entry name" value="GLUTAREDOXIN-LIKE PROTEIN NRDH"/>
    <property type="match status" value="1"/>
</dbReference>
<proteinExistence type="predicted"/>
<evidence type="ECO:0000259" key="1">
    <source>
        <dbReference type="Pfam" id="PF00462"/>
    </source>
</evidence>
<dbReference type="InterPro" id="IPR002109">
    <property type="entry name" value="Glutaredoxin"/>
</dbReference>
<comment type="caution">
    <text evidence="2">The sequence shown here is derived from an EMBL/GenBank/DDBJ whole genome shotgun (WGS) entry which is preliminary data.</text>
</comment>
<sequence>MSEMTTTATDQFTMYTTPWCGYCKRLKSQLAREGITGREVNIEEHPESAEFVMKVNGGNQTVPTVVFSDGAAMTNPSLAQVKKKLAELA</sequence>
<evidence type="ECO:0000313" key="2">
    <source>
        <dbReference type="EMBL" id="NYJ36418.1"/>
    </source>
</evidence>
<evidence type="ECO:0000313" key="3">
    <source>
        <dbReference type="Proteomes" id="UP000572051"/>
    </source>
</evidence>
<dbReference type="Gene3D" id="3.40.30.10">
    <property type="entry name" value="Glutaredoxin"/>
    <property type="match status" value="1"/>
</dbReference>
<dbReference type="GO" id="GO:0009055">
    <property type="term" value="F:electron transfer activity"/>
    <property type="evidence" value="ECO:0007669"/>
    <property type="project" value="TreeGrafter"/>
</dbReference>
<dbReference type="SUPFAM" id="SSF52833">
    <property type="entry name" value="Thioredoxin-like"/>
    <property type="match status" value="1"/>
</dbReference>
<dbReference type="CDD" id="cd02976">
    <property type="entry name" value="NrdH"/>
    <property type="match status" value="1"/>
</dbReference>
<dbReference type="Pfam" id="PF00462">
    <property type="entry name" value="Glutaredoxin"/>
    <property type="match status" value="1"/>
</dbReference>
<dbReference type="InterPro" id="IPR017937">
    <property type="entry name" value="Thioredoxin_CS"/>
</dbReference>
<protein>
    <submittedName>
        <fullName evidence="2">Mycoredoxin</fullName>
        <ecNumber evidence="2">1.20.4.3</ecNumber>
    </submittedName>
</protein>
<dbReference type="InterPro" id="IPR051548">
    <property type="entry name" value="Grx-like_ET"/>
</dbReference>
<name>A0A7Z0ESD5_9ACTN</name>
<gene>
    <name evidence="2" type="ORF">HNR10_004299</name>
</gene>
<dbReference type="EC" id="1.20.4.3" evidence="2"/>
<feature type="domain" description="Glutaredoxin" evidence="1">
    <location>
        <begin position="13"/>
        <end position="67"/>
    </location>
</feature>
<dbReference type="InterPro" id="IPR036249">
    <property type="entry name" value="Thioredoxin-like_sf"/>
</dbReference>
<reference evidence="2 3" key="1">
    <citation type="submission" date="2020-07" db="EMBL/GenBank/DDBJ databases">
        <title>Sequencing the genomes of 1000 actinobacteria strains.</title>
        <authorList>
            <person name="Klenk H.-P."/>
        </authorList>
    </citation>
    <scope>NUCLEOTIDE SEQUENCE [LARGE SCALE GENOMIC DNA]</scope>
    <source>
        <strain evidence="2 3">DSM 44442</strain>
    </source>
</reference>
<dbReference type="GO" id="GO:0016491">
    <property type="term" value="F:oxidoreductase activity"/>
    <property type="evidence" value="ECO:0007669"/>
    <property type="project" value="UniProtKB-KW"/>
</dbReference>
<keyword evidence="3" id="KW-1185">Reference proteome</keyword>
<dbReference type="NCBIfam" id="TIGR02200">
    <property type="entry name" value="GlrX_actino"/>
    <property type="match status" value="1"/>
</dbReference>
<accession>A0A7Z0ESD5</accession>
<dbReference type="InterPro" id="IPR011915">
    <property type="entry name" value="GlrX_actino"/>
</dbReference>
<dbReference type="EMBL" id="JACCFS010000001">
    <property type="protein sequence ID" value="NYJ36418.1"/>
    <property type="molecule type" value="Genomic_DNA"/>
</dbReference>
<organism evidence="2 3">
    <name type="scientific">Nocardiopsis aegyptia</name>
    <dbReference type="NCBI Taxonomy" id="220378"/>
    <lineage>
        <taxon>Bacteria</taxon>
        <taxon>Bacillati</taxon>
        <taxon>Actinomycetota</taxon>
        <taxon>Actinomycetes</taxon>
        <taxon>Streptosporangiales</taxon>
        <taxon>Nocardiopsidaceae</taxon>
        <taxon>Nocardiopsis</taxon>
    </lineage>
</organism>
<dbReference type="Proteomes" id="UP000572051">
    <property type="component" value="Unassembled WGS sequence"/>
</dbReference>